<dbReference type="Gene3D" id="2.60.34.10">
    <property type="entry name" value="Substrate Binding Domain Of DNAk, Chain A, domain 1"/>
    <property type="match status" value="1"/>
</dbReference>
<dbReference type="VEuPathDB" id="GiardiaDB:QR46_0038"/>
<dbReference type="InterPro" id="IPR043129">
    <property type="entry name" value="ATPase_NBD"/>
</dbReference>
<organism evidence="4 5">
    <name type="scientific">Giardia duodenalis assemblage B</name>
    <dbReference type="NCBI Taxonomy" id="1394984"/>
    <lineage>
        <taxon>Eukaryota</taxon>
        <taxon>Metamonada</taxon>
        <taxon>Diplomonadida</taxon>
        <taxon>Hexamitidae</taxon>
        <taxon>Giardiinae</taxon>
        <taxon>Giardia</taxon>
    </lineage>
</organism>
<dbReference type="GO" id="GO:0005524">
    <property type="term" value="F:ATP binding"/>
    <property type="evidence" value="ECO:0007669"/>
    <property type="project" value="UniProtKB-KW"/>
</dbReference>
<dbReference type="GO" id="GO:0140662">
    <property type="term" value="F:ATP-dependent protein folding chaperone"/>
    <property type="evidence" value="ECO:0007669"/>
    <property type="project" value="InterPro"/>
</dbReference>
<evidence type="ECO:0000313" key="4">
    <source>
        <dbReference type="EMBL" id="KWX15900.1"/>
    </source>
</evidence>
<evidence type="ECO:0000256" key="2">
    <source>
        <dbReference type="ARBA" id="ARBA00022840"/>
    </source>
</evidence>
<dbReference type="InterPro" id="IPR013126">
    <property type="entry name" value="Hsp_70_fam"/>
</dbReference>
<keyword evidence="1 3" id="KW-0547">Nucleotide-binding</keyword>
<proteinExistence type="inferred from homology"/>
<dbReference type="FunFam" id="3.90.640.10:FF:000003">
    <property type="entry name" value="Molecular chaperone DnaK"/>
    <property type="match status" value="1"/>
</dbReference>
<dbReference type="OrthoDB" id="2401965at2759"/>
<evidence type="ECO:0000256" key="1">
    <source>
        <dbReference type="ARBA" id="ARBA00022741"/>
    </source>
</evidence>
<dbReference type="SUPFAM" id="SSF53067">
    <property type="entry name" value="Actin-like ATPase domain"/>
    <property type="match status" value="2"/>
</dbReference>
<dbReference type="PRINTS" id="PR00301">
    <property type="entry name" value="HEATSHOCK70"/>
</dbReference>
<dbReference type="Pfam" id="PF00012">
    <property type="entry name" value="HSP70"/>
    <property type="match status" value="1"/>
</dbReference>
<protein>
    <submittedName>
        <fullName evidence="4">Chaperone protein DnaK HSP70</fullName>
    </submittedName>
</protein>
<dbReference type="PANTHER" id="PTHR19375">
    <property type="entry name" value="HEAT SHOCK PROTEIN 70KDA"/>
    <property type="match status" value="1"/>
</dbReference>
<dbReference type="FunFam" id="2.60.34.10:FF:000014">
    <property type="entry name" value="Chaperone protein DnaK HSP70"/>
    <property type="match status" value="1"/>
</dbReference>
<sequence length="651" mass="71216">MSMLKRHVKCLGFDLGTTNSCVSTMVNGIPTVLPMLDGSRTVPSVVGYLPLEARDAPLVGVEAERQALTNVKNTINASKRLIGRRFTDAEVKRAAKHVSYDIVQGPSGEAMINVPNLQKAISPIEVGSEVLKYIKSQVQKRPGVELEDKPHAVITCPAYFNNDQRRATELAGRLANLDVIRVLSEPTAAALLYNYNSTTNKIKENEIFVVIDAGGGTYDISIMECSGDGVYSVIATAGDGFLGGDDWDNGFVEYLIGDIAETFAYAEKDSSIARGTSDTKSLKAAIMSEIRADPVMMYTLKLTAEAAKKQFSEKVSTEIILPGFYSGKSYKKVVTRDQFELLTAPLVARLIPPCKQALTDADLTPRDISKILYVGGTTRSLALQRKVSEFFKQKGLTTMNPDESVSLGAAVQGAILNQEVNSILLLDVAPLSLGLETLGGIFSPIIKRNATIPTKKTQTFTTSEDNQKSVKIKVFQGEREIAAQNHYLGEFELDNLPPGPRGSLKIDISFEVDENGLIHVKAVDQDTGVQQSIKINNASLSQDAINEMLKAAAENKEADKREREIFEYSKELNGLVTGLKEALQEHRGLLSKSILEKGERLVDQGSNFLAESDNPVTRRLIDLLELKKCRDRIHRLMLDMGKSLEGRVTSA</sequence>
<evidence type="ECO:0000256" key="3">
    <source>
        <dbReference type="RuleBase" id="RU003322"/>
    </source>
</evidence>
<reference evidence="4 5" key="1">
    <citation type="journal article" date="2015" name="Mol. Biochem. Parasitol.">
        <title>Identification of polymorphic genes for use in assemblage B genotyping assays through comparative genomics of multiple assemblage B Giardia duodenalis isolates.</title>
        <authorList>
            <person name="Wielinga C."/>
            <person name="Thompson R.C."/>
            <person name="Monis P."/>
            <person name="Ryan U."/>
        </authorList>
    </citation>
    <scope>NUCLEOTIDE SEQUENCE [LARGE SCALE GENOMIC DNA]</scope>
    <source>
        <strain evidence="4 5">BAH15c1</strain>
    </source>
</reference>
<dbReference type="FunFam" id="3.30.420.40:FF:000406">
    <property type="entry name" value="Chaperone protein DnaK HSP70"/>
    <property type="match status" value="1"/>
</dbReference>
<dbReference type="EMBL" id="JXTI01000001">
    <property type="protein sequence ID" value="KWX15900.1"/>
    <property type="molecule type" value="Genomic_DNA"/>
</dbReference>
<dbReference type="Gene3D" id="3.30.420.40">
    <property type="match status" value="2"/>
</dbReference>
<gene>
    <name evidence="4" type="ORF">QR46_0038</name>
</gene>
<evidence type="ECO:0000313" key="5">
    <source>
        <dbReference type="Proteomes" id="UP000070089"/>
    </source>
</evidence>
<dbReference type="AlphaFoldDB" id="A0A132P0N6"/>
<dbReference type="Proteomes" id="UP000070089">
    <property type="component" value="Unassembled WGS sequence"/>
</dbReference>
<dbReference type="Gene3D" id="3.90.640.10">
    <property type="entry name" value="Actin, Chain A, domain 4"/>
    <property type="match status" value="1"/>
</dbReference>
<comment type="similarity">
    <text evidence="3">Belongs to the heat shock protein 70 family.</text>
</comment>
<dbReference type="InterPro" id="IPR029047">
    <property type="entry name" value="HSP70_peptide-bd_sf"/>
</dbReference>
<name>A0A132P0N6_GIAIN</name>
<dbReference type="SUPFAM" id="SSF100920">
    <property type="entry name" value="Heat shock protein 70kD (HSP70), peptide-binding domain"/>
    <property type="match status" value="1"/>
</dbReference>
<dbReference type="FunFam" id="3.30.30.30:FF:000005">
    <property type="entry name" value="Heat shock protein ssb1"/>
    <property type="match status" value="1"/>
</dbReference>
<accession>A0A132P0N6</accession>
<comment type="caution">
    <text evidence="4">The sequence shown here is derived from an EMBL/GenBank/DDBJ whole genome shotgun (WGS) entry which is preliminary data.</text>
</comment>
<keyword evidence="2 3" id="KW-0067">ATP-binding</keyword>